<proteinExistence type="predicted"/>
<dbReference type="Proteomes" id="UP001162992">
    <property type="component" value="Chromosome 10"/>
</dbReference>
<organism evidence="1 2">
    <name type="scientific">Diphasiastrum complanatum</name>
    <name type="common">Issler's clubmoss</name>
    <name type="synonym">Lycopodium complanatum</name>
    <dbReference type="NCBI Taxonomy" id="34168"/>
    <lineage>
        <taxon>Eukaryota</taxon>
        <taxon>Viridiplantae</taxon>
        <taxon>Streptophyta</taxon>
        <taxon>Embryophyta</taxon>
        <taxon>Tracheophyta</taxon>
        <taxon>Lycopodiopsida</taxon>
        <taxon>Lycopodiales</taxon>
        <taxon>Lycopodiaceae</taxon>
        <taxon>Lycopodioideae</taxon>
        <taxon>Diphasiastrum</taxon>
    </lineage>
</organism>
<accession>A0ACC2CHX1</accession>
<protein>
    <submittedName>
        <fullName evidence="1">Uncharacterized protein</fullName>
    </submittedName>
</protein>
<sequence length="197" mass="21631">MEMDMAQAFCSSSSSFSVSHRCERRIVVPLSTLILSPAPLPSISTKAAFLNNGALASRFSGIAGSRMGAHRKRNAFVRCRSVRIKAFFERTDILKVLGTVVKLGKEGLDIGTKLVPEVVPRPLAQAGVAIIGFVVLTTLLNSLFSTALFILAIGALSYFVYFYFNKEERPSGDSTRGDEQSTEKTLEEARKIMEKYK</sequence>
<name>A0ACC2CHX1_DIPCM</name>
<dbReference type="EMBL" id="CM055101">
    <property type="protein sequence ID" value="KAJ7541606.1"/>
    <property type="molecule type" value="Genomic_DNA"/>
</dbReference>
<evidence type="ECO:0000313" key="2">
    <source>
        <dbReference type="Proteomes" id="UP001162992"/>
    </source>
</evidence>
<evidence type="ECO:0000313" key="1">
    <source>
        <dbReference type="EMBL" id="KAJ7541606.1"/>
    </source>
</evidence>
<reference evidence="2" key="1">
    <citation type="journal article" date="2024" name="Proc. Natl. Acad. Sci. U.S.A.">
        <title>Extraordinary preservation of gene collinearity over three hundred million years revealed in homosporous lycophytes.</title>
        <authorList>
            <person name="Li C."/>
            <person name="Wickell D."/>
            <person name="Kuo L.Y."/>
            <person name="Chen X."/>
            <person name="Nie B."/>
            <person name="Liao X."/>
            <person name="Peng D."/>
            <person name="Ji J."/>
            <person name="Jenkins J."/>
            <person name="Williams M."/>
            <person name="Shu S."/>
            <person name="Plott C."/>
            <person name="Barry K."/>
            <person name="Rajasekar S."/>
            <person name="Grimwood J."/>
            <person name="Han X."/>
            <person name="Sun S."/>
            <person name="Hou Z."/>
            <person name="He W."/>
            <person name="Dai G."/>
            <person name="Sun C."/>
            <person name="Schmutz J."/>
            <person name="Leebens-Mack J.H."/>
            <person name="Li F.W."/>
            <person name="Wang L."/>
        </authorList>
    </citation>
    <scope>NUCLEOTIDE SEQUENCE [LARGE SCALE GENOMIC DNA]</scope>
    <source>
        <strain evidence="2">cv. PW_Plant_1</strain>
    </source>
</reference>
<keyword evidence="2" id="KW-1185">Reference proteome</keyword>
<gene>
    <name evidence="1" type="ORF">O6H91_10G067100</name>
</gene>
<comment type="caution">
    <text evidence="1">The sequence shown here is derived from an EMBL/GenBank/DDBJ whole genome shotgun (WGS) entry which is preliminary data.</text>
</comment>